<dbReference type="OrthoDB" id="5845122at2"/>
<gene>
    <name evidence="4" type="ORF">SAMN05421687_102362</name>
</gene>
<evidence type="ECO:0000313" key="4">
    <source>
        <dbReference type="EMBL" id="SIS41440.1"/>
    </source>
</evidence>
<evidence type="ECO:0000259" key="3">
    <source>
        <dbReference type="PROSITE" id="PS51272"/>
    </source>
</evidence>
<organism evidence="4 5">
    <name type="scientific">Salimicrobium flavidum</name>
    <dbReference type="NCBI Taxonomy" id="570947"/>
    <lineage>
        <taxon>Bacteria</taxon>
        <taxon>Bacillati</taxon>
        <taxon>Bacillota</taxon>
        <taxon>Bacilli</taxon>
        <taxon>Bacillales</taxon>
        <taxon>Bacillaceae</taxon>
        <taxon>Salimicrobium</taxon>
    </lineage>
</organism>
<evidence type="ECO:0000256" key="1">
    <source>
        <dbReference type="ARBA" id="ARBA00022729"/>
    </source>
</evidence>
<feature type="domain" description="SLH" evidence="3">
    <location>
        <begin position="155"/>
        <end position="218"/>
    </location>
</feature>
<dbReference type="Proteomes" id="UP000187608">
    <property type="component" value="Unassembled WGS sequence"/>
</dbReference>
<dbReference type="STRING" id="570947.SAMN05421687_102362"/>
<feature type="signal peptide" evidence="2">
    <location>
        <begin position="1"/>
        <end position="32"/>
    </location>
</feature>
<dbReference type="RefSeq" id="WP_076557356.1">
    <property type="nucleotide sequence ID" value="NZ_FTOC01000002.1"/>
</dbReference>
<dbReference type="EMBL" id="FTOC01000002">
    <property type="protein sequence ID" value="SIS41440.1"/>
    <property type="molecule type" value="Genomic_DNA"/>
</dbReference>
<protein>
    <submittedName>
        <fullName evidence="4">S-layer homology domain-containing protein</fullName>
    </submittedName>
</protein>
<sequence length="390" mass="42374">MANQHKSYRNVLATAAGAAVVASAMAPGAVSADDHTAADSFPDIHEDITHYEAINHLYQAEIVEGHVDGTYKPYGTLTRIQAVLMLDRALDLESDGDYDHGFEDVPDAYQEQVDAVYDAGIFEGNTDGSFGTYDELKRDQMAKVLVEAYDLPMDVEESDFTDRENTSLTEYVDAAAAAGIAQGFPDGSFGVSDDIKRMDFAAMLYNAMNYEADTEVTVSDVGQAQEVIPGANAVELDLSGYDVATDADVQIKVGDEFIDLPYDEERGTFVELQITGYDLDELKDAVVYVDGEPLGMDNDDENNDDDSSDEMELGTVTDVDGNVQQVIPGAYAVELDLLDNDNVDEDSEVVLQIGDDEVVLPYNADRGTFVDLQVTGYEMAELEGATVVVR</sequence>
<dbReference type="AlphaFoldDB" id="A0A1N7IWI9"/>
<accession>A0A1N7IWI9</accession>
<dbReference type="Pfam" id="PF00395">
    <property type="entry name" value="SLH"/>
    <property type="match status" value="3"/>
</dbReference>
<feature type="chain" id="PRO_5012161924" evidence="2">
    <location>
        <begin position="33"/>
        <end position="390"/>
    </location>
</feature>
<proteinExistence type="predicted"/>
<keyword evidence="1 2" id="KW-0732">Signal</keyword>
<dbReference type="InterPro" id="IPR006311">
    <property type="entry name" value="TAT_signal"/>
</dbReference>
<dbReference type="PROSITE" id="PS51272">
    <property type="entry name" value="SLH"/>
    <property type="match status" value="2"/>
</dbReference>
<evidence type="ECO:0000313" key="5">
    <source>
        <dbReference type="Proteomes" id="UP000187608"/>
    </source>
</evidence>
<dbReference type="PROSITE" id="PS51318">
    <property type="entry name" value="TAT"/>
    <property type="match status" value="1"/>
</dbReference>
<reference evidence="5" key="1">
    <citation type="submission" date="2017-01" db="EMBL/GenBank/DDBJ databases">
        <authorList>
            <person name="Varghese N."/>
            <person name="Submissions S."/>
        </authorList>
    </citation>
    <scope>NUCLEOTIDE SEQUENCE [LARGE SCALE GENOMIC DNA]</scope>
    <source>
        <strain evidence="5">DSM 23127</strain>
    </source>
</reference>
<name>A0A1N7IWI9_9BACI</name>
<evidence type="ECO:0000256" key="2">
    <source>
        <dbReference type="SAM" id="SignalP"/>
    </source>
</evidence>
<dbReference type="PANTHER" id="PTHR43308">
    <property type="entry name" value="OUTER MEMBRANE PROTEIN ALPHA-RELATED"/>
    <property type="match status" value="1"/>
</dbReference>
<feature type="domain" description="SLH" evidence="3">
    <location>
        <begin position="37"/>
        <end position="100"/>
    </location>
</feature>
<dbReference type="InterPro" id="IPR051465">
    <property type="entry name" value="Cell_Envelope_Struct_Comp"/>
</dbReference>
<dbReference type="PANTHER" id="PTHR43308:SF1">
    <property type="entry name" value="OUTER MEMBRANE PROTEIN ALPHA"/>
    <property type="match status" value="1"/>
</dbReference>
<dbReference type="InterPro" id="IPR001119">
    <property type="entry name" value="SLH_dom"/>
</dbReference>
<keyword evidence="5" id="KW-1185">Reference proteome</keyword>